<evidence type="ECO:0000313" key="2">
    <source>
        <dbReference type="Proteomes" id="UP000253094"/>
    </source>
</evidence>
<evidence type="ECO:0008006" key="3">
    <source>
        <dbReference type="Google" id="ProtNLM"/>
    </source>
</evidence>
<gene>
    <name evidence="1" type="ORF">DQ384_06775</name>
</gene>
<dbReference type="AlphaFoldDB" id="A0A367FP75"/>
<accession>A0A367FP75</accession>
<evidence type="ECO:0000313" key="1">
    <source>
        <dbReference type="EMBL" id="RCG32203.1"/>
    </source>
</evidence>
<protein>
    <recommendedName>
        <fullName evidence="3">CHAD domain-containing protein</fullName>
    </recommendedName>
</protein>
<dbReference type="OrthoDB" id="3539496at2"/>
<proteinExistence type="predicted"/>
<dbReference type="EMBL" id="QOIL01000003">
    <property type="protein sequence ID" value="RCG32203.1"/>
    <property type="molecule type" value="Genomic_DNA"/>
</dbReference>
<organism evidence="1 2">
    <name type="scientific">Sphaerisporangium album</name>
    <dbReference type="NCBI Taxonomy" id="509200"/>
    <lineage>
        <taxon>Bacteria</taxon>
        <taxon>Bacillati</taxon>
        <taxon>Actinomycetota</taxon>
        <taxon>Actinomycetes</taxon>
        <taxon>Streptosporangiales</taxon>
        <taxon>Streptosporangiaceae</taxon>
        <taxon>Sphaerisporangium</taxon>
    </lineage>
</organism>
<sequence length="70" mass="7723">MARRLRDAYRRVAAARLPPDEKQRVARRFVAICDLAKRDLDHAGARLDDFLAALEAGSDTPGSRNIAGCD</sequence>
<keyword evidence="2" id="KW-1185">Reference proteome</keyword>
<reference evidence="1 2" key="1">
    <citation type="submission" date="2018-06" db="EMBL/GenBank/DDBJ databases">
        <title>Sphaerisporangium craniellae sp. nov., isolated from a marine sponge in the South China Sea.</title>
        <authorList>
            <person name="Li L."/>
        </authorList>
    </citation>
    <scope>NUCLEOTIDE SEQUENCE [LARGE SCALE GENOMIC DNA]</scope>
    <source>
        <strain evidence="1 2">CCTCC AA 208026</strain>
    </source>
</reference>
<name>A0A367FP75_9ACTN</name>
<comment type="caution">
    <text evidence="1">The sequence shown here is derived from an EMBL/GenBank/DDBJ whole genome shotgun (WGS) entry which is preliminary data.</text>
</comment>
<dbReference type="Proteomes" id="UP000253094">
    <property type="component" value="Unassembled WGS sequence"/>
</dbReference>